<reference evidence="2 3" key="1">
    <citation type="journal article" date="2016" name="Nat. Commun.">
        <title>Thousands of microbial genomes shed light on interconnected biogeochemical processes in an aquifer system.</title>
        <authorList>
            <person name="Anantharaman K."/>
            <person name="Brown C.T."/>
            <person name="Hug L.A."/>
            <person name="Sharon I."/>
            <person name="Castelle C.J."/>
            <person name="Probst A.J."/>
            <person name="Thomas B.C."/>
            <person name="Singh A."/>
            <person name="Wilkins M.J."/>
            <person name="Karaoz U."/>
            <person name="Brodie E.L."/>
            <person name="Williams K.H."/>
            <person name="Hubbard S.S."/>
            <person name="Banfield J.F."/>
        </authorList>
    </citation>
    <scope>NUCLEOTIDE SEQUENCE [LARGE SCALE GENOMIC DNA]</scope>
</reference>
<proteinExistence type="predicted"/>
<gene>
    <name evidence="2" type="ORF">A2840_00175</name>
</gene>
<organism evidence="2 3">
    <name type="scientific">Candidatus Buchananbacteria bacterium RIFCSPHIGHO2_01_FULL_47_11b</name>
    <dbReference type="NCBI Taxonomy" id="1797537"/>
    <lineage>
        <taxon>Bacteria</taxon>
        <taxon>Candidatus Buchananiibacteriota</taxon>
    </lineage>
</organism>
<dbReference type="InterPro" id="IPR011335">
    <property type="entry name" value="Restrct_endonuc-II-like"/>
</dbReference>
<dbReference type="Pfam" id="PF04480">
    <property type="entry name" value="DUF559"/>
    <property type="match status" value="1"/>
</dbReference>
<dbReference type="PANTHER" id="PTHR38590:SF1">
    <property type="entry name" value="BLL0828 PROTEIN"/>
    <property type="match status" value="1"/>
</dbReference>
<comment type="caution">
    <text evidence="2">The sequence shown here is derived from an EMBL/GenBank/DDBJ whole genome shotgun (WGS) entry which is preliminary data.</text>
</comment>
<evidence type="ECO:0000313" key="3">
    <source>
        <dbReference type="Proteomes" id="UP000178385"/>
    </source>
</evidence>
<name>A0A1G1Y5U7_9BACT</name>
<evidence type="ECO:0000259" key="1">
    <source>
        <dbReference type="Pfam" id="PF04480"/>
    </source>
</evidence>
<protein>
    <recommendedName>
        <fullName evidence="1">DUF559 domain-containing protein</fullName>
    </recommendedName>
</protein>
<evidence type="ECO:0000313" key="2">
    <source>
        <dbReference type="EMBL" id="OGY47692.1"/>
    </source>
</evidence>
<dbReference type="InterPro" id="IPR047216">
    <property type="entry name" value="Endonuclease_DUF559_bact"/>
</dbReference>
<accession>A0A1G1Y5U7</accession>
<dbReference type="SUPFAM" id="SSF52980">
    <property type="entry name" value="Restriction endonuclease-like"/>
    <property type="match status" value="1"/>
</dbReference>
<dbReference type="AlphaFoldDB" id="A0A1G1Y5U7"/>
<dbReference type="InterPro" id="IPR007569">
    <property type="entry name" value="DUF559"/>
</dbReference>
<dbReference type="Gene3D" id="3.40.960.10">
    <property type="entry name" value="VSR Endonuclease"/>
    <property type="match status" value="1"/>
</dbReference>
<dbReference type="Proteomes" id="UP000178385">
    <property type="component" value="Unassembled WGS sequence"/>
</dbReference>
<dbReference type="CDD" id="cd01038">
    <property type="entry name" value="Endonuclease_DUF559"/>
    <property type="match status" value="1"/>
</dbReference>
<sequence length="114" mass="13774">MKNQLVKVARVLRKNQTPQEIKLWRLLRDRRFKNFKFRRQHPVGPYVVDFYCEKGGLVVELDGGIHNERNQRQNDIVRDRYLKSEGDRVVRFWNNDIDNNIDGVCQQIERLLNH</sequence>
<feature type="domain" description="DUF559" evidence="1">
    <location>
        <begin position="5"/>
        <end position="112"/>
    </location>
</feature>
<dbReference type="EMBL" id="MHIG01000010">
    <property type="protein sequence ID" value="OGY47692.1"/>
    <property type="molecule type" value="Genomic_DNA"/>
</dbReference>
<dbReference type="PANTHER" id="PTHR38590">
    <property type="entry name" value="BLL0828 PROTEIN"/>
    <property type="match status" value="1"/>
</dbReference>